<dbReference type="HOGENOM" id="CLU_097806_7_3_7"/>
<name>C0QB05_DESAH</name>
<protein>
    <submittedName>
        <fullName evidence="5">HTH-type transcriptional regulator (ArsR family protein)</fullName>
    </submittedName>
</protein>
<feature type="domain" description="HTH arsR-type" evidence="4">
    <location>
        <begin position="25"/>
        <end position="117"/>
    </location>
</feature>
<dbReference type="InterPro" id="IPR001845">
    <property type="entry name" value="HTH_ArsR_DNA-bd_dom"/>
</dbReference>
<dbReference type="Gene3D" id="1.10.10.10">
    <property type="entry name" value="Winged helix-like DNA-binding domain superfamily/Winged helix DNA-binding domain"/>
    <property type="match status" value="1"/>
</dbReference>
<evidence type="ECO:0000256" key="3">
    <source>
        <dbReference type="ARBA" id="ARBA00023163"/>
    </source>
</evidence>
<organism evidence="5 6">
    <name type="scientific">Desulforapulum autotrophicum (strain ATCC 43914 / DSM 3382 / VKM B-1955 / HRM2)</name>
    <name type="common">Desulfobacterium autotrophicum</name>
    <dbReference type="NCBI Taxonomy" id="177437"/>
    <lineage>
        <taxon>Bacteria</taxon>
        <taxon>Pseudomonadati</taxon>
        <taxon>Thermodesulfobacteriota</taxon>
        <taxon>Desulfobacteria</taxon>
        <taxon>Desulfobacterales</taxon>
        <taxon>Desulfobacteraceae</taxon>
        <taxon>Desulforapulum</taxon>
    </lineage>
</organism>
<keyword evidence="6" id="KW-1185">Reference proteome</keyword>
<evidence type="ECO:0000259" key="4">
    <source>
        <dbReference type="PROSITE" id="PS50987"/>
    </source>
</evidence>
<dbReference type="GO" id="GO:0003677">
    <property type="term" value="F:DNA binding"/>
    <property type="evidence" value="ECO:0007669"/>
    <property type="project" value="UniProtKB-KW"/>
</dbReference>
<dbReference type="eggNOG" id="COG0640">
    <property type="taxonomic scope" value="Bacteria"/>
</dbReference>
<dbReference type="STRING" id="177437.HRM2_16970"/>
<dbReference type="PROSITE" id="PS50987">
    <property type="entry name" value="HTH_ARSR_2"/>
    <property type="match status" value="1"/>
</dbReference>
<reference evidence="5 6" key="1">
    <citation type="journal article" date="2009" name="Environ. Microbiol.">
        <title>Genome sequence of Desulfobacterium autotrophicum HRM2, a marine sulfate reducer oxidizing organic carbon completely to carbon dioxide.</title>
        <authorList>
            <person name="Strittmatter A.W."/>
            <person name="Liesegang H."/>
            <person name="Rabus R."/>
            <person name="Decker I."/>
            <person name="Amann J."/>
            <person name="Andres S."/>
            <person name="Henne A."/>
            <person name="Fricke W.F."/>
            <person name="Martinez-Arias R."/>
            <person name="Bartels D."/>
            <person name="Goesmann A."/>
            <person name="Krause L."/>
            <person name="Puehler A."/>
            <person name="Klenk H.P."/>
            <person name="Richter M."/>
            <person name="Schuler M."/>
            <person name="Gloeckner F.O."/>
            <person name="Meyerdierks A."/>
            <person name="Gottschalk G."/>
            <person name="Amann R."/>
        </authorList>
    </citation>
    <scope>NUCLEOTIDE SEQUENCE [LARGE SCALE GENOMIC DNA]</scope>
    <source>
        <strain evidence="6">ATCC 43914 / DSM 3382 / HRM2</strain>
    </source>
</reference>
<gene>
    <name evidence="5" type="ordered locus">HRM2_16970</name>
</gene>
<dbReference type="RefSeq" id="WP_015903591.1">
    <property type="nucleotide sequence ID" value="NC_012108.1"/>
</dbReference>
<dbReference type="InterPro" id="IPR036388">
    <property type="entry name" value="WH-like_DNA-bd_sf"/>
</dbReference>
<dbReference type="PANTHER" id="PTHR43132:SF6">
    <property type="entry name" value="HTH-TYPE TRANSCRIPTIONAL REPRESSOR CZRA"/>
    <property type="match status" value="1"/>
</dbReference>
<keyword evidence="3" id="KW-0804">Transcription</keyword>
<accession>C0QB05</accession>
<dbReference type="GO" id="GO:0003700">
    <property type="term" value="F:DNA-binding transcription factor activity"/>
    <property type="evidence" value="ECO:0007669"/>
    <property type="project" value="InterPro"/>
</dbReference>
<dbReference type="PANTHER" id="PTHR43132">
    <property type="entry name" value="ARSENICAL RESISTANCE OPERON REPRESSOR ARSR-RELATED"/>
    <property type="match status" value="1"/>
</dbReference>
<evidence type="ECO:0000256" key="2">
    <source>
        <dbReference type="ARBA" id="ARBA00023125"/>
    </source>
</evidence>
<dbReference type="CDD" id="cd00090">
    <property type="entry name" value="HTH_ARSR"/>
    <property type="match status" value="1"/>
</dbReference>
<dbReference type="NCBIfam" id="NF033788">
    <property type="entry name" value="HTH_metalloreg"/>
    <property type="match status" value="1"/>
</dbReference>
<dbReference type="InterPro" id="IPR011991">
    <property type="entry name" value="ArsR-like_HTH"/>
</dbReference>
<dbReference type="PRINTS" id="PR00778">
    <property type="entry name" value="HTHARSR"/>
</dbReference>
<evidence type="ECO:0000313" key="5">
    <source>
        <dbReference type="EMBL" id="ACN14804.1"/>
    </source>
</evidence>
<keyword evidence="1" id="KW-0805">Transcription regulation</keyword>
<evidence type="ECO:0000256" key="1">
    <source>
        <dbReference type="ARBA" id="ARBA00023015"/>
    </source>
</evidence>
<dbReference type="InterPro" id="IPR051011">
    <property type="entry name" value="Metal_resp_trans_reg"/>
</dbReference>
<dbReference type="SMART" id="SM00418">
    <property type="entry name" value="HTH_ARSR"/>
    <property type="match status" value="1"/>
</dbReference>
<dbReference type="AlphaFoldDB" id="C0QB05"/>
<proteinExistence type="predicted"/>
<dbReference type="InterPro" id="IPR036390">
    <property type="entry name" value="WH_DNA-bd_sf"/>
</dbReference>
<dbReference type="SUPFAM" id="SSF46785">
    <property type="entry name" value="Winged helix' DNA-binding domain"/>
    <property type="match status" value="1"/>
</dbReference>
<keyword evidence="2" id="KW-0238">DNA-binding</keyword>
<dbReference type="KEGG" id="dat:HRM2_16970"/>
<dbReference type="OrthoDB" id="9810923at2"/>
<dbReference type="Proteomes" id="UP000000442">
    <property type="component" value="Chromosome"/>
</dbReference>
<sequence length="117" mass="12926">MAKESVGQGACGHTGMVEAVKKGMAGEAVLRDLADLFKVLSDHTRVRILHALLKSELCVCDLVDALDMNQSAVSHQLRVLRSAKVVKYRKEGRHVFYSLDDDHVVSLLQDGLDHVME</sequence>
<dbReference type="Pfam" id="PF01022">
    <property type="entry name" value="HTH_5"/>
    <property type="match status" value="1"/>
</dbReference>
<dbReference type="EMBL" id="CP001087">
    <property type="protein sequence ID" value="ACN14804.1"/>
    <property type="molecule type" value="Genomic_DNA"/>
</dbReference>
<evidence type="ECO:0000313" key="6">
    <source>
        <dbReference type="Proteomes" id="UP000000442"/>
    </source>
</evidence>